<dbReference type="Gene3D" id="1.20.120.450">
    <property type="entry name" value="dinb family like domain"/>
    <property type="match status" value="1"/>
</dbReference>
<evidence type="ECO:0000313" key="3">
    <source>
        <dbReference type="Proteomes" id="UP000198960"/>
    </source>
</evidence>
<dbReference type="GO" id="GO:0016853">
    <property type="term" value="F:isomerase activity"/>
    <property type="evidence" value="ECO:0007669"/>
    <property type="project" value="UniProtKB-KW"/>
</dbReference>
<dbReference type="SUPFAM" id="SSF109854">
    <property type="entry name" value="DinB/YfiT-like putative metalloenzymes"/>
    <property type="match status" value="1"/>
</dbReference>
<dbReference type="GO" id="GO:0046872">
    <property type="term" value="F:metal ion binding"/>
    <property type="evidence" value="ECO:0007669"/>
    <property type="project" value="InterPro"/>
</dbReference>
<dbReference type="NCBIfam" id="TIGR03083">
    <property type="entry name" value="maleylpyruvate isomerase family mycothiol-dependent enzyme"/>
    <property type="match status" value="1"/>
</dbReference>
<dbReference type="Pfam" id="PF11716">
    <property type="entry name" value="MDMPI_N"/>
    <property type="match status" value="1"/>
</dbReference>
<dbReference type="InterPro" id="IPR034660">
    <property type="entry name" value="DinB/YfiT-like"/>
</dbReference>
<dbReference type="AlphaFoldDB" id="A0A1H8PUV3"/>
<evidence type="ECO:0000259" key="1">
    <source>
        <dbReference type="Pfam" id="PF11716"/>
    </source>
</evidence>
<sequence length="230" mass="24371">MTTFAVPREWWTTGEQAVATALGRLVEADYAGPSRLPGWDRAHLLGHLAGNADALVNLLTWARTGVETPMYASQEARDADIDRRAALSPAALDAEVLAATRRLADAVAAMPEEAWSAQVRTRQGRAIEAGDVIWMRAQEAWVHAVDLDAGVGFDDVPAEVLVAIVDRVFAGWERAGTDPGVTLFAGNREWGAGGVAVSGSVPAVAGWVLGRSAGEGLRSDGPLPELPPWM</sequence>
<dbReference type="OrthoDB" id="5118203at2"/>
<name>A0A1H8PUV3_9ACTN</name>
<dbReference type="Gene3D" id="3.30.1050.20">
    <property type="match status" value="1"/>
</dbReference>
<proteinExistence type="predicted"/>
<organism evidence="2 3">
    <name type="scientific">Trujillonella endophytica</name>
    <dbReference type="NCBI Taxonomy" id="673521"/>
    <lineage>
        <taxon>Bacteria</taxon>
        <taxon>Bacillati</taxon>
        <taxon>Actinomycetota</taxon>
        <taxon>Actinomycetes</taxon>
        <taxon>Geodermatophilales</taxon>
        <taxon>Geodermatophilaceae</taxon>
        <taxon>Trujillonella</taxon>
    </lineage>
</organism>
<gene>
    <name evidence="2" type="ORF">SAMN05660991_00399</name>
</gene>
<reference evidence="3" key="1">
    <citation type="submission" date="2016-10" db="EMBL/GenBank/DDBJ databases">
        <authorList>
            <person name="Varghese N."/>
            <person name="Submissions S."/>
        </authorList>
    </citation>
    <scope>NUCLEOTIDE SEQUENCE [LARGE SCALE GENOMIC DNA]</scope>
    <source>
        <strain evidence="3">DSM 45413</strain>
    </source>
</reference>
<dbReference type="InterPro" id="IPR024344">
    <property type="entry name" value="MDMPI_metal-binding"/>
</dbReference>
<dbReference type="EMBL" id="FOEE01000001">
    <property type="protein sequence ID" value="SEO45769.1"/>
    <property type="molecule type" value="Genomic_DNA"/>
</dbReference>
<keyword evidence="3" id="KW-1185">Reference proteome</keyword>
<dbReference type="InterPro" id="IPR017517">
    <property type="entry name" value="Maleyloyr_isom"/>
</dbReference>
<dbReference type="RefSeq" id="WP_091939545.1">
    <property type="nucleotide sequence ID" value="NZ_FOEE01000001.1"/>
</dbReference>
<keyword evidence="2" id="KW-0670">Pyruvate</keyword>
<keyword evidence="2" id="KW-0413">Isomerase</keyword>
<evidence type="ECO:0000313" key="2">
    <source>
        <dbReference type="EMBL" id="SEO45769.1"/>
    </source>
</evidence>
<accession>A0A1H8PUV3</accession>
<feature type="domain" description="Mycothiol-dependent maleylpyruvate isomerase metal-binding" evidence="1">
    <location>
        <begin position="14"/>
        <end position="147"/>
    </location>
</feature>
<dbReference type="SUPFAM" id="SSF55718">
    <property type="entry name" value="SCP-like"/>
    <property type="match status" value="1"/>
</dbReference>
<dbReference type="STRING" id="673521.SAMN05660991_00399"/>
<protein>
    <submittedName>
        <fullName evidence="2">Maleylpyruvate isomerase</fullName>
    </submittedName>
</protein>
<dbReference type="Proteomes" id="UP000198960">
    <property type="component" value="Unassembled WGS sequence"/>
</dbReference>
<dbReference type="InterPro" id="IPR036527">
    <property type="entry name" value="SCP2_sterol-bd_dom_sf"/>
</dbReference>